<organism evidence="9 10">
    <name type="scientific">Rubritalea squalenifaciens DSM 18772</name>
    <dbReference type="NCBI Taxonomy" id="1123071"/>
    <lineage>
        <taxon>Bacteria</taxon>
        <taxon>Pseudomonadati</taxon>
        <taxon>Verrucomicrobiota</taxon>
        <taxon>Verrucomicrobiia</taxon>
        <taxon>Verrucomicrobiales</taxon>
        <taxon>Rubritaleaceae</taxon>
        <taxon>Rubritalea</taxon>
    </lineage>
</organism>
<feature type="transmembrane region" description="Helical" evidence="8">
    <location>
        <begin position="112"/>
        <end position="130"/>
    </location>
</feature>
<dbReference type="Pfam" id="PF09721">
    <property type="entry name" value="Exosortase_EpsH"/>
    <property type="match status" value="1"/>
</dbReference>
<dbReference type="GO" id="GO:0005886">
    <property type="term" value="C:plasma membrane"/>
    <property type="evidence" value="ECO:0007669"/>
    <property type="project" value="UniProtKB-SubCell"/>
</dbReference>
<gene>
    <name evidence="9" type="ORF">SAMN02745181_0752</name>
</gene>
<dbReference type="InterPro" id="IPR019127">
    <property type="entry name" value="Exosortase"/>
</dbReference>
<keyword evidence="3" id="KW-0645">Protease</keyword>
<dbReference type="GO" id="GO:0006508">
    <property type="term" value="P:proteolysis"/>
    <property type="evidence" value="ECO:0007669"/>
    <property type="project" value="UniProtKB-KW"/>
</dbReference>
<feature type="transmembrane region" description="Helical" evidence="8">
    <location>
        <begin position="202"/>
        <end position="220"/>
    </location>
</feature>
<comment type="subcellular location">
    <subcellularLocation>
        <location evidence="1">Cell membrane</location>
        <topology evidence="1">Multi-pass membrane protein</topology>
    </subcellularLocation>
</comment>
<dbReference type="AlphaFoldDB" id="A0A1M6DIN6"/>
<name>A0A1M6DIN6_9BACT</name>
<feature type="transmembrane region" description="Helical" evidence="8">
    <location>
        <begin position="88"/>
        <end position="106"/>
    </location>
</feature>
<dbReference type="STRING" id="1123071.SAMN02745181_0752"/>
<feature type="transmembrane region" description="Helical" evidence="8">
    <location>
        <begin position="12"/>
        <end position="37"/>
    </location>
</feature>
<dbReference type="InterPro" id="IPR026392">
    <property type="entry name" value="Exo/Archaeosortase_dom"/>
</dbReference>
<feature type="transmembrane region" description="Helical" evidence="8">
    <location>
        <begin position="269"/>
        <end position="290"/>
    </location>
</feature>
<keyword evidence="10" id="KW-1185">Reference proteome</keyword>
<dbReference type="NCBIfam" id="TIGR04178">
    <property type="entry name" value="exo_archaeo"/>
    <property type="match status" value="1"/>
</dbReference>
<evidence type="ECO:0000313" key="9">
    <source>
        <dbReference type="EMBL" id="SHI73052.1"/>
    </source>
</evidence>
<evidence type="ECO:0000256" key="4">
    <source>
        <dbReference type="ARBA" id="ARBA00022692"/>
    </source>
</evidence>
<proteinExistence type="predicted"/>
<reference evidence="9 10" key="1">
    <citation type="submission" date="2016-11" db="EMBL/GenBank/DDBJ databases">
        <authorList>
            <person name="Jaros S."/>
            <person name="Januszkiewicz K."/>
            <person name="Wedrychowicz H."/>
        </authorList>
    </citation>
    <scope>NUCLEOTIDE SEQUENCE [LARGE SCALE GENOMIC DNA]</scope>
    <source>
        <strain evidence="9 10">DSM 18772</strain>
    </source>
</reference>
<evidence type="ECO:0000256" key="5">
    <source>
        <dbReference type="ARBA" id="ARBA00022801"/>
    </source>
</evidence>
<evidence type="ECO:0000256" key="6">
    <source>
        <dbReference type="ARBA" id="ARBA00022989"/>
    </source>
</evidence>
<dbReference type="GO" id="GO:0008233">
    <property type="term" value="F:peptidase activity"/>
    <property type="evidence" value="ECO:0007669"/>
    <property type="project" value="UniProtKB-KW"/>
</dbReference>
<keyword evidence="5" id="KW-0378">Hydrolase</keyword>
<dbReference type="InParanoid" id="A0A1M6DIN6"/>
<keyword evidence="7 8" id="KW-0472">Membrane</keyword>
<evidence type="ECO:0000313" key="10">
    <source>
        <dbReference type="Proteomes" id="UP000184510"/>
    </source>
</evidence>
<dbReference type="OrthoDB" id="190587at2"/>
<dbReference type="EMBL" id="FQYR01000002">
    <property type="protein sequence ID" value="SHI73052.1"/>
    <property type="molecule type" value="Genomic_DNA"/>
</dbReference>
<evidence type="ECO:0000256" key="7">
    <source>
        <dbReference type="ARBA" id="ARBA00023136"/>
    </source>
</evidence>
<dbReference type="RefSeq" id="WP_143158134.1">
    <property type="nucleotide sequence ID" value="NZ_FQYR01000002.1"/>
</dbReference>
<keyword evidence="4 8" id="KW-0812">Transmembrane</keyword>
<keyword evidence="2" id="KW-1003">Cell membrane</keyword>
<evidence type="ECO:0000256" key="1">
    <source>
        <dbReference type="ARBA" id="ARBA00004651"/>
    </source>
</evidence>
<protein>
    <submittedName>
        <fullName evidence="9">Exosortase</fullName>
    </submittedName>
</protein>
<keyword evidence="6 8" id="KW-1133">Transmembrane helix</keyword>
<evidence type="ECO:0000256" key="8">
    <source>
        <dbReference type="SAM" id="Phobius"/>
    </source>
</evidence>
<accession>A0A1M6DIN6</accession>
<sequence length="305" mass="34612">MNERIKSALKSPLAIPLALIGVLFIYYLCICNVYTVLENRKSEVFFWMMDSWNERNDLLHGYAVPFLFVLFSYWGIKAMRKEPDSSGVAGIFILLIGMLLFVASARTIQPRLALIGLPFIISGSAIYLCGWKAGKHMLFPAFFWYFAIPIPGIQQTTNHLQVIVTQACYHVGTAMGMELVNVGNTISSATDKWEFDIAEGCSGIRSLMALLMIAAIYAYYSQKEFWKKAFMFAMAFPLALVGNFFRVFTILVLAEMGFDKFAANAYHDYAGLLFFFPAALLGLFLTDRLLNFRRHRKKVKVRQQA</sequence>
<feature type="transmembrane region" description="Helical" evidence="8">
    <location>
        <begin position="57"/>
        <end position="76"/>
    </location>
</feature>
<evidence type="ECO:0000256" key="2">
    <source>
        <dbReference type="ARBA" id="ARBA00022475"/>
    </source>
</evidence>
<feature type="transmembrane region" description="Helical" evidence="8">
    <location>
        <begin position="232"/>
        <end position="254"/>
    </location>
</feature>
<dbReference type="Proteomes" id="UP000184510">
    <property type="component" value="Unassembled WGS sequence"/>
</dbReference>
<dbReference type="InterPro" id="IPR013426">
    <property type="entry name" value="EpsH-like"/>
</dbReference>
<evidence type="ECO:0000256" key="3">
    <source>
        <dbReference type="ARBA" id="ARBA00022670"/>
    </source>
</evidence>
<dbReference type="NCBIfam" id="TIGR02602">
    <property type="entry name" value="8TM_EpsH"/>
    <property type="match status" value="1"/>
</dbReference>